<dbReference type="EMBL" id="JARK01000157">
    <property type="protein sequence ID" value="EYC41767.1"/>
    <property type="molecule type" value="Genomic_DNA"/>
</dbReference>
<dbReference type="Proteomes" id="UP000024635">
    <property type="component" value="Unassembled WGS sequence"/>
</dbReference>
<evidence type="ECO:0000313" key="1">
    <source>
        <dbReference type="EMBL" id="EYC41767.1"/>
    </source>
</evidence>
<gene>
    <name evidence="1" type="primary">Acey_s0557.g3389</name>
    <name evidence="1" type="ORF">Y032_0557g3389</name>
</gene>
<protein>
    <submittedName>
        <fullName evidence="1">Uncharacterized protein</fullName>
    </submittedName>
</protein>
<sequence>MRIELLLLSARAARLSQPAQEDELSYTSVYVLPLKSFPILGWQLSGERPTLIMGFETEVLLLEKRVRAAFVLPSYLRCSGQFSSDPFGCFCHPASLYQLCSNGENAADCFIGLAKGVRFECI</sequence>
<comment type="caution">
    <text evidence="1">The sequence shown here is derived from an EMBL/GenBank/DDBJ whole genome shotgun (WGS) entry which is preliminary data.</text>
</comment>
<name>A0A016WR55_9BILA</name>
<keyword evidence="2" id="KW-1185">Reference proteome</keyword>
<evidence type="ECO:0000313" key="2">
    <source>
        <dbReference type="Proteomes" id="UP000024635"/>
    </source>
</evidence>
<organism evidence="1 2">
    <name type="scientific">Ancylostoma ceylanicum</name>
    <dbReference type="NCBI Taxonomy" id="53326"/>
    <lineage>
        <taxon>Eukaryota</taxon>
        <taxon>Metazoa</taxon>
        <taxon>Ecdysozoa</taxon>
        <taxon>Nematoda</taxon>
        <taxon>Chromadorea</taxon>
        <taxon>Rhabditida</taxon>
        <taxon>Rhabditina</taxon>
        <taxon>Rhabditomorpha</taxon>
        <taxon>Strongyloidea</taxon>
        <taxon>Ancylostomatidae</taxon>
        <taxon>Ancylostomatinae</taxon>
        <taxon>Ancylostoma</taxon>
    </lineage>
</organism>
<reference evidence="2" key="1">
    <citation type="journal article" date="2015" name="Nat. Genet.">
        <title>The genome and transcriptome of the zoonotic hookworm Ancylostoma ceylanicum identify infection-specific gene families.</title>
        <authorList>
            <person name="Schwarz E.M."/>
            <person name="Hu Y."/>
            <person name="Antoshechkin I."/>
            <person name="Miller M.M."/>
            <person name="Sternberg P.W."/>
            <person name="Aroian R.V."/>
        </authorList>
    </citation>
    <scope>NUCLEOTIDE SEQUENCE</scope>
    <source>
        <strain evidence="2">HY135</strain>
    </source>
</reference>
<dbReference type="AlphaFoldDB" id="A0A016WR55"/>
<accession>A0A016WR55</accession>
<proteinExistence type="predicted"/>